<evidence type="ECO:0000313" key="1">
    <source>
        <dbReference type="EMBL" id="CAF87621.1"/>
    </source>
</evidence>
<name>Q4THL1_TETNG</name>
<feature type="non-terminal residue" evidence="1">
    <location>
        <position position="1"/>
    </location>
</feature>
<protein>
    <submittedName>
        <fullName evidence="1">(spotted green pufferfish) hypothetical protein</fullName>
    </submittedName>
</protein>
<sequence>GRSRPSTWLRCPWVESSFCGALSFPLIFPDQVSGFSVLDRSSRTPRGTLVCLPALPHSFTINQHQRLENLSWTKLCFQSQPNLLRSSLSPPVSGRTADERKAVCRRAPDASSDQPFPESDWCGEAFSTVVNYISELQKDPAPIFTIQQHLRSNF</sequence>
<organism evidence="1">
    <name type="scientific">Tetraodon nigroviridis</name>
    <name type="common">Spotted green pufferfish</name>
    <name type="synonym">Chelonodon nigroviridis</name>
    <dbReference type="NCBI Taxonomy" id="99883"/>
    <lineage>
        <taxon>Eukaryota</taxon>
        <taxon>Metazoa</taxon>
        <taxon>Chordata</taxon>
        <taxon>Craniata</taxon>
        <taxon>Vertebrata</taxon>
        <taxon>Euteleostomi</taxon>
        <taxon>Actinopterygii</taxon>
        <taxon>Neopterygii</taxon>
        <taxon>Teleostei</taxon>
        <taxon>Neoteleostei</taxon>
        <taxon>Acanthomorphata</taxon>
        <taxon>Eupercaria</taxon>
        <taxon>Tetraodontiformes</taxon>
        <taxon>Tetradontoidea</taxon>
        <taxon>Tetraodontidae</taxon>
        <taxon>Tetraodon</taxon>
    </lineage>
</organism>
<reference evidence="1" key="1">
    <citation type="journal article" date="2004" name="Nature">
        <title>Genome duplication in the teleost fish Tetraodon nigroviridis reveals the early vertebrate proto-karyotype.</title>
        <authorList>
            <person name="Jaillon O."/>
            <person name="Aury J.-M."/>
            <person name="Brunet F."/>
            <person name="Petit J.-L."/>
            <person name="Stange-Thomann N."/>
            <person name="Mauceli E."/>
            <person name="Bouneau L."/>
            <person name="Fischer C."/>
            <person name="Ozouf-Costaz C."/>
            <person name="Bernot A."/>
            <person name="Nicaud S."/>
            <person name="Jaffe D."/>
            <person name="Fisher S."/>
            <person name="Lutfalla G."/>
            <person name="Dossat C."/>
            <person name="Segurens B."/>
            <person name="Dasilva C."/>
            <person name="Salanoubat M."/>
            <person name="Levy M."/>
            <person name="Boudet N."/>
            <person name="Castellano S."/>
            <person name="Anthouard V."/>
            <person name="Jubin C."/>
            <person name="Castelli V."/>
            <person name="Katinka M."/>
            <person name="Vacherie B."/>
            <person name="Biemont C."/>
            <person name="Skalli Z."/>
            <person name="Cattolico L."/>
            <person name="Poulain J."/>
            <person name="De Berardinis V."/>
            <person name="Cruaud C."/>
            <person name="Duprat S."/>
            <person name="Brottier P."/>
            <person name="Coutanceau J.-P."/>
            <person name="Gouzy J."/>
            <person name="Parra G."/>
            <person name="Lardier G."/>
            <person name="Chapple C."/>
            <person name="McKernan K.J."/>
            <person name="McEwan P."/>
            <person name="Bosak S."/>
            <person name="Kellis M."/>
            <person name="Volff J.-N."/>
            <person name="Guigo R."/>
            <person name="Zody M.C."/>
            <person name="Mesirov J."/>
            <person name="Lindblad-Toh K."/>
            <person name="Birren B."/>
            <person name="Nusbaum C."/>
            <person name="Kahn D."/>
            <person name="Robinson-Rechavi M."/>
            <person name="Laudet V."/>
            <person name="Schachter V."/>
            <person name="Quetier F."/>
            <person name="Saurin W."/>
            <person name="Scarpelli C."/>
            <person name="Wincker P."/>
            <person name="Lander E.S."/>
            <person name="Weissenbach J."/>
            <person name="Roest Crollius H."/>
        </authorList>
    </citation>
    <scope>NUCLEOTIDE SEQUENCE [LARGE SCALE GENOMIC DNA]</scope>
</reference>
<dbReference type="AlphaFoldDB" id="Q4THL1"/>
<dbReference type="KEGG" id="tng:GSTEN00000509G001"/>
<gene>
    <name evidence="1" type="ORF">GSTENG00000509001</name>
</gene>
<proteinExistence type="predicted"/>
<reference evidence="1" key="2">
    <citation type="submission" date="2004-02" db="EMBL/GenBank/DDBJ databases">
        <authorList>
            <consortium name="Genoscope"/>
            <consortium name="Whitehead Institute Centre for Genome Research"/>
        </authorList>
    </citation>
    <scope>NUCLEOTIDE SEQUENCE</scope>
</reference>
<accession>Q4THL1</accession>
<dbReference type="EMBL" id="CAAE01002866">
    <property type="protein sequence ID" value="CAF87621.1"/>
    <property type="molecule type" value="Genomic_DNA"/>
</dbReference>
<comment type="caution">
    <text evidence="1">The sequence shown here is derived from an EMBL/GenBank/DDBJ whole genome shotgun (WGS) entry which is preliminary data.</text>
</comment>